<gene>
    <name evidence="1" type="ORF">NE675_08510</name>
</gene>
<evidence type="ECO:0000313" key="2">
    <source>
        <dbReference type="Proteomes" id="UP001206692"/>
    </source>
</evidence>
<organism evidence="1 2">
    <name type="scientific">Megasphaera massiliensis</name>
    <dbReference type="NCBI Taxonomy" id="1232428"/>
    <lineage>
        <taxon>Bacteria</taxon>
        <taxon>Bacillati</taxon>
        <taxon>Bacillota</taxon>
        <taxon>Negativicutes</taxon>
        <taxon>Veillonellales</taxon>
        <taxon>Veillonellaceae</taxon>
        <taxon>Megasphaera</taxon>
    </lineage>
</organism>
<evidence type="ECO:0000313" key="1">
    <source>
        <dbReference type="EMBL" id="MCQ5343060.1"/>
    </source>
</evidence>
<proteinExistence type="predicted"/>
<comment type="caution">
    <text evidence="1">The sequence shown here is derived from an EMBL/GenBank/DDBJ whole genome shotgun (WGS) entry which is preliminary data.</text>
</comment>
<accession>A0ABT1STL2</accession>
<reference evidence="1 2" key="1">
    <citation type="submission" date="2022-06" db="EMBL/GenBank/DDBJ databases">
        <title>Isolation of gut microbiota from human fecal samples.</title>
        <authorList>
            <person name="Pamer E.G."/>
            <person name="Barat B."/>
            <person name="Waligurski E."/>
            <person name="Medina S."/>
            <person name="Paddock L."/>
            <person name="Mostad J."/>
        </authorList>
    </citation>
    <scope>NUCLEOTIDE SEQUENCE [LARGE SCALE GENOMIC DNA]</scope>
    <source>
        <strain evidence="1 2">DFI.1.1</strain>
    </source>
</reference>
<sequence>MAEDKEIEFERRQLSLFETEDGQVKSPNLLRCYKNRLVSIENMSVHDLFNGFDEIRVITFSYDVAMIHWLMKKFRYGEILLGADFMVRKDTRTTEKVAAMLAGADIAAEKIRKYSDLVQKMLDGNLVIHSSINILDHRKLYLLHSDDGRTRVITTSANMTRRAWSADQMENVAFYDESDAYAAYIQEFHTAWKMSADIPYKVVAAEETDSPKDANAILKKVVETNKAIILQTPAEDEQTVITNYQYVMDADKAREKYLELLKDTGIRTTKDGVIKLNPKIVEKIEVNAKKAGIRQIRLKQVVEPYPEITFDYQNLSMNLSGEPMNLNPPEEDVKADIKHLLSIFEKYNSFVGTDPEKQQDIYYKLLNAMFASPFFARLRCEAELLENAASSFPLYLLISSRHASTGKTFFIKAILKLMTGKKHLRTLAARSCSSKTAVALQVEGKGVPFFIDEVNNAYLSHMKSAIKDTEDICERLQLDTTPMLIFASNDVTNPDMPLRKRMIFLAPKGTIPSDVDQTAWLSAGNRLISRLGTGLYCEYIRRMLPKVRNLIDQIQEELKADVSHDWYPDIMPLSSETLMEIVKDFGFDQPSYFRMLNWSDDFSENARHIAADTFREIRELYASNKRVFTIDKNTVTIETGTDTASKRRIDSWAAVLPREVIKEEPMWIKTGWIIVFNRAELEKRSGIRFKDPWYRKFF</sequence>
<protein>
    <submittedName>
        <fullName evidence="1">Phospholipase D-like domain-containing protein</fullName>
    </submittedName>
</protein>
<keyword evidence="2" id="KW-1185">Reference proteome</keyword>
<name>A0ABT1STL2_9FIRM</name>
<dbReference type="RefSeq" id="WP_062412424.1">
    <property type="nucleotide sequence ID" value="NZ_JAJCIO010000006.1"/>
</dbReference>
<dbReference type="EMBL" id="JANGEW010000015">
    <property type="protein sequence ID" value="MCQ5343060.1"/>
    <property type="molecule type" value="Genomic_DNA"/>
</dbReference>
<dbReference type="Gene3D" id="3.30.870.10">
    <property type="entry name" value="Endonuclease Chain A"/>
    <property type="match status" value="1"/>
</dbReference>
<dbReference type="Proteomes" id="UP001206692">
    <property type="component" value="Unassembled WGS sequence"/>
</dbReference>